<name>A0ABV1IHT5_9ACTN</name>
<keyword evidence="4" id="KW-1185">Reference proteome</keyword>
<feature type="transmembrane region" description="Helical" evidence="2">
    <location>
        <begin position="86"/>
        <end position="105"/>
    </location>
</feature>
<dbReference type="Proteomes" id="UP001478817">
    <property type="component" value="Unassembled WGS sequence"/>
</dbReference>
<gene>
    <name evidence="3" type="ORF">AAAT05_08900</name>
</gene>
<accession>A0ABV1IHT5</accession>
<organism evidence="3 4">
    <name type="scientific">Paratractidigestivibacter faecalis</name>
    <dbReference type="NCBI Taxonomy" id="2292441"/>
    <lineage>
        <taxon>Bacteria</taxon>
        <taxon>Bacillati</taxon>
        <taxon>Actinomycetota</taxon>
        <taxon>Coriobacteriia</taxon>
        <taxon>Coriobacteriales</taxon>
        <taxon>Atopobiaceae</taxon>
        <taxon>Paratractidigestivibacter</taxon>
    </lineage>
</organism>
<feature type="region of interest" description="Disordered" evidence="1">
    <location>
        <begin position="19"/>
        <end position="78"/>
    </location>
</feature>
<proteinExistence type="predicted"/>
<evidence type="ECO:0000256" key="1">
    <source>
        <dbReference type="SAM" id="MobiDB-lite"/>
    </source>
</evidence>
<evidence type="ECO:0000256" key="2">
    <source>
        <dbReference type="SAM" id="Phobius"/>
    </source>
</evidence>
<keyword evidence="2" id="KW-0472">Membrane</keyword>
<feature type="compositionally biased region" description="Basic and acidic residues" evidence="1">
    <location>
        <begin position="61"/>
        <end position="70"/>
    </location>
</feature>
<reference evidence="3 4" key="1">
    <citation type="submission" date="2024-04" db="EMBL/GenBank/DDBJ databases">
        <title>Human intestinal bacterial collection.</title>
        <authorList>
            <person name="Pauvert C."/>
            <person name="Hitch T.C.A."/>
            <person name="Clavel T."/>
        </authorList>
    </citation>
    <scope>NUCLEOTIDE SEQUENCE [LARGE SCALE GENOMIC DNA]</scope>
    <source>
        <strain evidence="3 4">CLA-AA-H197</strain>
    </source>
</reference>
<feature type="compositionally biased region" description="Basic and acidic residues" evidence="1">
    <location>
        <begin position="19"/>
        <end position="53"/>
    </location>
</feature>
<comment type="caution">
    <text evidence="3">The sequence shown here is derived from an EMBL/GenBank/DDBJ whole genome shotgun (WGS) entry which is preliminary data.</text>
</comment>
<sequence length="107" mass="11823">MADNDGLTEAERAELEQLRAEKAAREEASRQAAERAELERLRAEKSKSAREAAEDASIAEARARGRKLMEPDEDDEDLKMPAGQKMVLGIIALVVVVMLLMQFLGGR</sequence>
<dbReference type="RefSeq" id="WP_349183148.1">
    <property type="nucleotide sequence ID" value="NZ_JBBNGS010000020.1"/>
</dbReference>
<dbReference type="EMBL" id="JBBNGS010000020">
    <property type="protein sequence ID" value="MEQ2638453.1"/>
    <property type="molecule type" value="Genomic_DNA"/>
</dbReference>
<evidence type="ECO:0008006" key="5">
    <source>
        <dbReference type="Google" id="ProtNLM"/>
    </source>
</evidence>
<evidence type="ECO:0000313" key="3">
    <source>
        <dbReference type="EMBL" id="MEQ2638453.1"/>
    </source>
</evidence>
<keyword evidence="2" id="KW-1133">Transmembrane helix</keyword>
<keyword evidence="2" id="KW-0812">Transmembrane</keyword>
<evidence type="ECO:0000313" key="4">
    <source>
        <dbReference type="Proteomes" id="UP001478817"/>
    </source>
</evidence>
<protein>
    <recommendedName>
        <fullName evidence="5">DUF3618 domain-containing protein</fullName>
    </recommendedName>
</protein>